<dbReference type="EnsemblMetazoa" id="Aqu2.1.23978_001">
    <property type="protein sequence ID" value="Aqu2.1.23978_001"/>
    <property type="gene ID" value="Aqu2.1.23978"/>
</dbReference>
<proteinExistence type="predicted"/>
<sequence>MNPADLPSRGMTLIELCESQVWFHGPPWLESHVTIPVQETEEIPPECMEELRIKNSSATLSVMENERGIGVIVPIEHFSSYERLVNCTVYVLSFVGKLKGVLRLMDDYRSKAEVLWLIEVQKNFNRLKIPPVVYLKRDEPYPFHFSWPASLLSVLSSHSFFPDHVHYKGDEIFLLKYS</sequence>
<accession>A0A1X7U8J4</accession>
<evidence type="ECO:0000313" key="1">
    <source>
        <dbReference type="EnsemblMetazoa" id="Aqu2.1.23978_001"/>
    </source>
</evidence>
<reference evidence="1" key="1">
    <citation type="submission" date="2017-05" db="UniProtKB">
        <authorList>
            <consortium name="EnsemblMetazoa"/>
        </authorList>
    </citation>
    <scope>IDENTIFICATION</scope>
</reference>
<dbReference type="AlphaFoldDB" id="A0A1X7U8J4"/>
<organism evidence="1">
    <name type="scientific">Amphimedon queenslandica</name>
    <name type="common">Sponge</name>
    <dbReference type="NCBI Taxonomy" id="400682"/>
    <lineage>
        <taxon>Eukaryota</taxon>
        <taxon>Metazoa</taxon>
        <taxon>Porifera</taxon>
        <taxon>Demospongiae</taxon>
        <taxon>Heteroscleromorpha</taxon>
        <taxon>Haplosclerida</taxon>
        <taxon>Niphatidae</taxon>
        <taxon>Amphimedon</taxon>
    </lineage>
</organism>
<dbReference type="InParanoid" id="A0A1X7U8J4"/>
<name>A0A1X7U8J4_AMPQE</name>
<protein>
    <submittedName>
        <fullName evidence="1">Uncharacterized protein</fullName>
    </submittedName>
</protein>